<sequence>MSIGLNKIVTSISALTDDIIMPNNNDVVCIDTENSRIGVKTSSPAYDIDVSGTLRTNTLIIGRDASMTFFNGRIFTNAPIIINAEISCNSLRTGALFTTSDISSSSLLYANNIRPYNNANPISISGDVLMDGSLTLLNNGRLFVNNINPLPSTSDISINGSVRIIGPTSYLSVGSLNTANVNSANGVLTGSDDRLKHNEETIVNALTTIRQLSPQIYQKTATFKDTHYRGPLTEPYVIEAGLIAQEVEKINELKFSVNVGNEQSPYSLNYNNIFVYSLAAIKELDAQVQIINENLNKNENFIKNEGSNDLATIVNNKIEYIGQLVKKIELLENRLANIEKAF</sequence>
<evidence type="ECO:0000259" key="1">
    <source>
        <dbReference type="PROSITE" id="PS51688"/>
    </source>
</evidence>
<dbReference type="PROSITE" id="PS51688">
    <property type="entry name" value="ICA"/>
    <property type="match status" value="1"/>
</dbReference>
<evidence type="ECO:0000313" key="2">
    <source>
        <dbReference type="EMBL" id="QHU19542.1"/>
    </source>
</evidence>
<feature type="domain" description="Peptidase S74" evidence="1">
    <location>
        <begin position="191"/>
        <end position="295"/>
    </location>
</feature>
<organism evidence="2">
    <name type="scientific">viral metagenome</name>
    <dbReference type="NCBI Taxonomy" id="1070528"/>
    <lineage>
        <taxon>unclassified sequences</taxon>
        <taxon>metagenomes</taxon>
        <taxon>organismal metagenomes</taxon>
    </lineage>
</organism>
<dbReference type="Pfam" id="PF13884">
    <property type="entry name" value="Peptidase_S74"/>
    <property type="match status" value="1"/>
</dbReference>
<name>A0A6C0KNG9_9ZZZZ</name>
<protein>
    <recommendedName>
        <fullName evidence="1">Peptidase S74 domain-containing protein</fullName>
    </recommendedName>
</protein>
<proteinExistence type="predicted"/>
<dbReference type="InterPro" id="IPR030392">
    <property type="entry name" value="S74_ICA"/>
</dbReference>
<dbReference type="EMBL" id="MN740952">
    <property type="protein sequence ID" value="QHU19542.1"/>
    <property type="molecule type" value="Genomic_DNA"/>
</dbReference>
<accession>A0A6C0KNG9</accession>
<dbReference type="AlphaFoldDB" id="A0A6C0KNG9"/>
<reference evidence="2" key="1">
    <citation type="journal article" date="2020" name="Nature">
        <title>Giant virus diversity and host interactions through global metagenomics.</title>
        <authorList>
            <person name="Schulz F."/>
            <person name="Roux S."/>
            <person name="Paez-Espino D."/>
            <person name="Jungbluth S."/>
            <person name="Walsh D.A."/>
            <person name="Denef V.J."/>
            <person name="McMahon K.D."/>
            <person name="Konstantinidis K.T."/>
            <person name="Eloe-Fadrosh E.A."/>
            <person name="Kyrpides N.C."/>
            <person name="Woyke T."/>
        </authorList>
    </citation>
    <scope>NUCLEOTIDE SEQUENCE</scope>
    <source>
        <strain evidence="2">GVMAG-S-3300013014-113</strain>
    </source>
</reference>